<feature type="compositionally biased region" description="Low complexity" evidence="1">
    <location>
        <begin position="40"/>
        <end position="52"/>
    </location>
</feature>
<keyword evidence="2" id="KW-1185">Reference proteome</keyword>
<dbReference type="RefSeq" id="XP_070144450.1">
    <property type="nucleotide sequence ID" value="XM_070288349.1"/>
</dbReference>
<accession>A0ABM4GQ18</accession>
<gene>
    <name evidence="4" type="primary">LOC108083897</name>
    <name evidence="3" type="synonym">LOC138929147</name>
</gene>
<feature type="region of interest" description="Disordered" evidence="1">
    <location>
        <begin position="40"/>
        <end position="68"/>
    </location>
</feature>
<dbReference type="Proteomes" id="UP001652661">
    <property type="component" value="Chromosome X"/>
</dbReference>
<feature type="region of interest" description="Disordered" evidence="1">
    <location>
        <begin position="223"/>
        <end position="242"/>
    </location>
</feature>
<organism evidence="2 4">
    <name type="scientific">Drosophila kikkawai</name>
    <name type="common">Fruit fly</name>
    <dbReference type="NCBI Taxonomy" id="30033"/>
    <lineage>
        <taxon>Eukaryota</taxon>
        <taxon>Metazoa</taxon>
        <taxon>Ecdysozoa</taxon>
        <taxon>Arthropoda</taxon>
        <taxon>Hexapoda</taxon>
        <taxon>Insecta</taxon>
        <taxon>Pterygota</taxon>
        <taxon>Neoptera</taxon>
        <taxon>Endopterygota</taxon>
        <taxon>Diptera</taxon>
        <taxon>Brachycera</taxon>
        <taxon>Muscomorpha</taxon>
        <taxon>Ephydroidea</taxon>
        <taxon>Drosophilidae</taxon>
        <taxon>Drosophila</taxon>
        <taxon>Sophophora</taxon>
    </lineage>
</organism>
<name>A0ABM4GQ18_DROKI</name>
<evidence type="ECO:0000256" key="1">
    <source>
        <dbReference type="SAM" id="MobiDB-lite"/>
    </source>
</evidence>
<evidence type="ECO:0000313" key="2">
    <source>
        <dbReference type="Proteomes" id="UP001652661"/>
    </source>
</evidence>
<proteinExistence type="predicted"/>
<reference evidence="3 4" key="1">
    <citation type="submission" date="2025-05" db="UniProtKB">
        <authorList>
            <consortium name="RefSeq"/>
        </authorList>
    </citation>
    <scope>IDENTIFICATION</scope>
    <source>
        <strain evidence="3 4">14028-0561.14</strain>
        <tissue evidence="3 4">Whole fly</tissue>
    </source>
</reference>
<feature type="compositionally biased region" description="Basic and acidic residues" evidence="1">
    <location>
        <begin position="10"/>
        <end position="23"/>
    </location>
</feature>
<dbReference type="GeneID" id="108083897"/>
<evidence type="ECO:0000313" key="3">
    <source>
        <dbReference type="RefSeq" id="XP_070144450.1"/>
    </source>
</evidence>
<feature type="region of interest" description="Disordered" evidence="1">
    <location>
        <begin position="1"/>
        <end position="26"/>
    </location>
</feature>
<protein>
    <submittedName>
        <fullName evidence="3 4">Uncharacterized protein</fullName>
    </submittedName>
</protein>
<dbReference type="RefSeq" id="XP_070144807.1">
    <property type="nucleotide sequence ID" value="XM_070288706.1"/>
</dbReference>
<evidence type="ECO:0000313" key="4">
    <source>
        <dbReference type="RefSeq" id="XP_070144807.1"/>
    </source>
</evidence>
<sequence length="242" mass="27197">MKSRSSPKPEVVDKRRERAETRRNYGNLVSSHNIIAMRQKQQALAEQAQAQAMKSPGSQLAGGTAASRHEENSLRRIASSFAHVCDLQSGCLDALPLEDSEQDAKEERAEVLICSQTMPMPMDIPNATLSTTVPDKQQLDLPLASEKDGKHDSETRLAKILPYTMQLESRATERWMRVSSTVSALFRARRNIGVEETPTAQTRRLREQRELLEAFTRPFLYEPTSRDYPEIGAQGRAEDPAF</sequence>